<keyword evidence="4" id="KW-1185">Reference proteome</keyword>
<feature type="transmembrane region" description="Helical" evidence="1">
    <location>
        <begin position="46"/>
        <end position="66"/>
    </location>
</feature>
<evidence type="ECO:0000313" key="3">
    <source>
        <dbReference type="EMBL" id="SHF44706.1"/>
    </source>
</evidence>
<organism evidence="3 4">
    <name type="scientific">Flavobacterium fontis</name>
    <dbReference type="NCBI Taxonomy" id="1124188"/>
    <lineage>
        <taxon>Bacteria</taxon>
        <taxon>Pseudomonadati</taxon>
        <taxon>Bacteroidota</taxon>
        <taxon>Flavobacteriia</taxon>
        <taxon>Flavobacteriales</taxon>
        <taxon>Flavobacteriaceae</taxon>
        <taxon>Flavobacterium</taxon>
    </lineage>
</organism>
<keyword evidence="1" id="KW-1133">Transmembrane helix</keyword>
<dbReference type="EMBL" id="FQVQ01000009">
    <property type="protein sequence ID" value="SHF44706.1"/>
    <property type="molecule type" value="Genomic_DNA"/>
</dbReference>
<feature type="signal peptide" evidence="2">
    <location>
        <begin position="1"/>
        <end position="22"/>
    </location>
</feature>
<evidence type="ECO:0000256" key="2">
    <source>
        <dbReference type="SAM" id="SignalP"/>
    </source>
</evidence>
<reference evidence="3 4" key="1">
    <citation type="submission" date="2016-11" db="EMBL/GenBank/DDBJ databases">
        <authorList>
            <person name="Jaros S."/>
            <person name="Januszkiewicz K."/>
            <person name="Wedrychowicz H."/>
        </authorList>
    </citation>
    <scope>NUCLEOTIDE SEQUENCE [LARGE SCALE GENOMIC DNA]</scope>
    <source>
        <strain evidence="3 4">DSM 25660</strain>
    </source>
</reference>
<dbReference type="STRING" id="1124188.SAMN05444377_10945"/>
<gene>
    <name evidence="3" type="ORF">SAMN05444377_10945</name>
</gene>
<keyword evidence="1" id="KW-0472">Membrane</keyword>
<dbReference type="OrthoDB" id="678747at2"/>
<name>A0A1M5BQM3_9FLAO</name>
<protein>
    <submittedName>
        <fullName evidence="3">Uncharacterized protein</fullName>
    </submittedName>
</protein>
<dbReference type="AlphaFoldDB" id="A0A1M5BQM3"/>
<keyword evidence="1" id="KW-0812">Transmembrane</keyword>
<evidence type="ECO:0000313" key="4">
    <source>
        <dbReference type="Proteomes" id="UP000184147"/>
    </source>
</evidence>
<evidence type="ECO:0000256" key="1">
    <source>
        <dbReference type="SAM" id="Phobius"/>
    </source>
</evidence>
<dbReference type="Proteomes" id="UP000184147">
    <property type="component" value="Unassembled WGS sequence"/>
</dbReference>
<sequence>MRINRLLFVLVLLLVASPSALGQCAMCRASLESSGNVVKAEAVNDGIVYLMVFPYILVAVVGYVVYSMFRRKKVKTT</sequence>
<keyword evidence="2" id="KW-0732">Signal</keyword>
<dbReference type="RefSeq" id="WP_073363438.1">
    <property type="nucleotide sequence ID" value="NZ_FQVQ01000009.1"/>
</dbReference>
<feature type="chain" id="PRO_5012454546" evidence="2">
    <location>
        <begin position="23"/>
        <end position="77"/>
    </location>
</feature>
<proteinExistence type="predicted"/>
<accession>A0A1M5BQM3</accession>